<dbReference type="Proteomes" id="UP001498476">
    <property type="component" value="Unassembled WGS sequence"/>
</dbReference>
<evidence type="ECO:0000256" key="1">
    <source>
        <dbReference type="SAM" id="MobiDB-lite"/>
    </source>
</evidence>
<accession>A0ABR1GKV4</accession>
<sequence>MDPIPQFAAAPGLAPTLVSTGVMETVSLGASARRNGGVPNGSQTGSWDRLGPGTDWVLGQTGSWDRLGPGTDWVLGHCGPGTAVVLGQLWSWDSCGPGTAVVLGQPWSWDSSGPGTALVLGQRWSKDTFGRWQEVDDKTASDGSSAIGASMDWLT</sequence>
<comment type="caution">
    <text evidence="2">The sequence shown here is derived from an EMBL/GenBank/DDBJ whole genome shotgun (WGS) entry which is preliminary data.</text>
</comment>
<keyword evidence="3" id="KW-1185">Reference proteome</keyword>
<organism evidence="2 3">
    <name type="scientific">Neonectria punicea</name>
    <dbReference type="NCBI Taxonomy" id="979145"/>
    <lineage>
        <taxon>Eukaryota</taxon>
        <taxon>Fungi</taxon>
        <taxon>Dikarya</taxon>
        <taxon>Ascomycota</taxon>
        <taxon>Pezizomycotina</taxon>
        <taxon>Sordariomycetes</taxon>
        <taxon>Hypocreomycetidae</taxon>
        <taxon>Hypocreales</taxon>
        <taxon>Nectriaceae</taxon>
        <taxon>Neonectria</taxon>
    </lineage>
</organism>
<name>A0ABR1GKV4_9HYPO</name>
<gene>
    <name evidence="2" type="ORF">QQX98_011775</name>
</gene>
<reference evidence="2 3" key="1">
    <citation type="journal article" date="2025" name="Microbiol. Resour. Announc.">
        <title>Draft genome sequences for Neonectria magnoliae and Neonectria punicea, canker pathogens of Liriodendron tulipifera and Acer saccharum in West Virginia.</title>
        <authorList>
            <person name="Petronek H.M."/>
            <person name="Kasson M.T."/>
            <person name="Metheny A.M."/>
            <person name="Stauder C.M."/>
            <person name="Lovett B."/>
            <person name="Lynch S.C."/>
            <person name="Garnas J.R."/>
            <person name="Kasson L.R."/>
            <person name="Stajich J.E."/>
        </authorList>
    </citation>
    <scope>NUCLEOTIDE SEQUENCE [LARGE SCALE GENOMIC DNA]</scope>
    <source>
        <strain evidence="2 3">NRRL 64653</strain>
    </source>
</reference>
<feature type="region of interest" description="Disordered" evidence="1">
    <location>
        <begin position="31"/>
        <end position="50"/>
    </location>
</feature>
<protein>
    <submittedName>
        <fullName evidence="2">Uncharacterized protein</fullName>
    </submittedName>
</protein>
<evidence type="ECO:0000313" key="3">
    <source>
        <dbReference type="Proteomes" id="UP001498476"/>
    </source>
</evidence>
<proteinExistence type="predicted"/>
<evidence type="ECO:0000313" key="2">
    <source>
        <dbReference type="EMBL" id="KAK7402474.1"/>
    </source>
</evidence>
<dbReference type="EMBL" id="JAZAVJ010000301">
    <property type="protein sequence ID" value="KAK7402474.1"/>
    <property type="molecule type" value="Genomic_DNA"/>
</dbReference>